<reference evidence="2 3" key="1">
    <citation type="submission" date="2019-08" db="EMBL/GenBank/DDBJ databases">
        <title>Deep-cultivation of Planctomycetes and their phenomic and genomic characterization uncovers novel biology.</title>
        <authorList>
            <person name="Wiegand S."/>
            <person name="Jogler M."/>
            <person name="Boedeker C."/>
            <person name="Pinto D."/>
            <person name="Vollmers J."/>
            <person name="Rivas-Marin E."/>
            <person name="Kohn T."/>
            <person name="Peeters S.H."/>
            <person name="Heuer A."/>
            <person name="Rast P."/>
            <person name="Oberbeckmann S."/>
            <person name="Bunk B."/>
            <person name="Jeske O."/>
            <person name="Meyerdierks A."/>
            <person name="Storesund J.E."/>
            <person name="Kallscheuer N."/>
            <person name="Luecker S."/>
            <person name="Lage O.M."/>
            <person name="Pohl T."/>
            <person name="Merkel B.J."/>
            <person name="Hornburger P."/>
            <person name="Mueller R.-W."/>
            <person name="Bruemmer F."/>
            <person name="Labrenz M."/>
            <person name="Spormann A.M."/>
            <person name="Op Den Camp H."/>
            <person name="Overmann J."/>
            <person name="Amann R."/>
            <person name="Jetten M.S.M."/>
            <person name="Mascher T."/>
            <person name="Medema M.H."/>
            <person name="Devos D.P."/>
            <person name="Kaster A.-K."/>
            <person name="Ovreas L."/>
            <person name="Rohde M."/>
            <person name="Galperin M.Y."/>
            <person name="Jogler C."/>
        </authorList>
    </citation>
    <scope>NUCLEOTIDE SEQUENCE [LARGE SCALE GENOMIC DNA]</scope>
    <source>
        <strain evidence="2 3">LF1</strain>
    </source>
</reference>
<dbReference type="EMBL" id="VRLW01000001">
    <property type="protein sequence ID" value="KAA1259187.1"/>
    <property type="molecule type" value="Genomic_DNA"/>
</dbReference>
<evidence type="ECO:0000256" key="1">
    <source>
        <dbReference type="SAM" id="Phobius"/>
    </source>
</evidence>
<organism evidence="2 3">
    <name type="scientific">Rubripirellula obstinata</name>
    <dbReference type="NCBI Taxonomy" id="406547"/>
    <lineage>
        <taxon>Bacteria</taxon>
        <taxon>Pseudomonadati</taxon>
        <taxon>Planctomycetota</taxon>
        <taxon>Planctomycetia</taxon>
        <taxon>Pirellulales</taxon>
        <taxon>Pirellulaceae</taxon>
        <taxon>Rubripirellula</taxon>
    </lineage>
</organism>
<accession>A0A5B1CDH9</accession>
<evidence type="ECO:0000313" key="2">
    <source>
        <dbReference type="EMBL" id="KAA1259187.1"/>
    </source>
</evidence>
<sequence length="381" mass="40791">MKKVYWRPKAVSRTGLVLIAFTAVVGLIVVESVKVERLQPHYDEKMAATELAAEAYDVIYDARMELGYDIDETMDLTQSGMLGLAMSDVTSLAGDVTAKRTAINPNFAAVAVQMLHDAGCDKGDVVAIGVSGSFPGINVCVYAAAEVMELKPIIVTSGAASQWGANLPDLLWLDMERILVEQGLFSTRAIAASIGGFEDRGLGLSEEGLKAIDYGIERNGLTKLKAETFEDAVKERMDLYDSQANGKPIKAYINVGAGTVSVGRTLGKKMFSPGLNLDPPDKIRQTDGIMPKFILRGVPVIHFAQIADIAEQNGLPVPPLVPPAPGEAAVFEAVDYSKILAASVLGLLGLMLYGFVRSDIGLRLLKLSKSPKKDTSTEAMV</sequence>
<keyword evidence="1" id="KW-1133">Transmembrane helix</keyword>
<evidence type="ECO:0008006" key="4">
    <source>
        <dbReference type="Google" id="ProtNLM"/>
    </source>
</evidence>
<evidence type="ECO:0000313" key="3">
    <source>
        <dbReference type="Proteomes" id="UP000322699"/>
    </source>
</evidence>
<dbReference type="Proteomes" id="UP000322699">
    <property type="component" value="Unassembled WGS sequence"/>
</dbReference>
<name>A0A5B1CDH9_9BACT</name>
<gene>
    <name evidence="2" type="ORF">LF1_17160</name>
</gene>
<keyword evidence="1" id="KW-0812">Transmembrane</keyword>
<keyword evidence="3" id="KW-1185">Reference proteome</keyword>
<proteinExistence type="predicted"/>
<dbReference type="AlphaFoldDB" id="A0A5B1CDH9"/>
<dbReference type="RefSeq" id="WP_068261890.1">
    <property type="nucleotide sequence ID" value="NZ_LWSK01000029.1"/>
</dbReference>
<feature type="transmembrane region" description="Helical" evidence="1">
    <location>
        <begin position="339"/>
        <end position="356"/>
    </location>
</feature>
<comment type="caution">
    <text evidence="2">The sequence shown here is derived from an EMBL/GenBank/DDBJ whole genome shotgun (WGS) entry which is preliminary data.</text>
</comment>
<dbReference type="OrthoDB" id="6233025at2"/>
<dbReference type="InterPro" id="IPR027602">
    <property type="entry name" value="PGA_system"/>
</dbReference>
<dbReference type="NCBIfam" id="TIGR04332">
    <property type="entry name" value="gamma_Glu_sys"/>
    <property type="match status" value="1"/>
</dbReference>
<keyword evidence="1" id="KW-0472">Membrane</keyword>
<protein>
    <recommendedName>
        <fullName evidence="4">Poly-gamma-glutamate system protein</fullName>
    </recommendedName>
</protein>